<gene>
    <name evidence="1" type="ORF">CCMP2556_LOCUS8327</name>
</gene>
<keyword evidence="2" id="KW-1185">Reference proteome</keyword>
<dbReference type="Proteomes" id="UP001642484">
    <property type="component" value="Unassembled WGS sequence"/>
</dbReference>
<organism evidence="1 2">
    <name type="scientific">Durusdinium trenchii</name>
    <dbReference type="NCBI Taxonomy" id="1381693"/>
    <lineage>
        <taxon>Eukaryota</taxon>
        <taxon>Sar</taxon>
        <taxon>Alveolata</taxon>
        <taxon>Dinophyceae</taxon>
        <taxon>Suessiales</taxon>
        <taxon>Symbiodiniaceae</taxon>
        <taxon>Durusdinium</taxon>
    </lineage>
</organism>
<proteinExistence type="predicted"/>
<sequence>MAFSSWCSLSLSERQALTDFLLADGIHFHAVLFSYLPDCFANAHKNHKVGLASMLVLLVELVEITWTQLGISVLPHQVEVNLVDLAAFTAAVRSRSVFFSCLENARINHSGNSGYVPLGAKGWATSDRRVSRVAERGR</sequence>
<name>A0ABP0IVH0_9DINO</name>
<comment type="caution">
    <text evidence="1">The sequence shown here is derived from an EMBL/GenBank/DDBJ whole genome shotgun (WGS) entry which is preliminary data.</text>
</comment>
<evidence type="ECO:0000313" key="2">
    <source>
        <dbReference type="Proteomes" id="UP001642484"/>
    </source>
</evidence>
<protein>
    <submittedName>
        <fullName evidence="1">Uncharacterized protein</fullName>
    </submittedName>
</protein>
<evidence type="ECO:0000313" key="1">
    <source>
        <dbReference type="EMBL" id="CAK9006105.1"/>
    </source>
</evidence>
<dbReference type="EMBL" id="CAXAMN010003780">
    <property type="protein sequence ID" value="CAK9006105.1"/>
    <property type="molecule type" value="Genomic_DNA"/>
</dbReference>
<accession>A0ABP0IVH0</accession>
<reference evidence="1 2" key="1">
    <citation type="submission" date="2024-02" db="EMBL/GenBank/DDBJ databases">
        <authorList>
            <person name="Chen Y."/>
            <person name="Shah S."/>
            <person name="Dougan E. K."/>
            <person name="Thang M."/>
            <person name="Chan C."/>
        </authorList>
    </citation>
    <scope>NUCLEOTIDE SEQUENCE [LARGE SCALE GENOMIC DNA]</scope>
</reference>